<dbReference type="PANTHER" id="PTHR38790:SF4">
    <property type="entry name" value="2EXR DOMAIN-CONTAINING PROTEIN"/>
    <property type="match status" value="1"/>
</dbReference>
<protein>
    <recommendedName>
        <fullName evidence="1">DUF7730 domain-containing protein</fullName>
    </recommendedName>
</protein>
<evidence type="ECO:0000313" key="2">
    <source>
        <dbReference type="EMBL" id="KAL2048690.1"/>
    </source>
</evidence>
<gene>
    <name evidence="2" type="ORF">N7G274_000602</name>
</gene>
<name>A0ABR4ATV2_9LECA</name>
<dbReference type="InterPro" id="IPR056632">
    <property type="entry name" value="DUF7730"/>
</dbReference>
<dbReference type="EMBL" id="JBEFKJ010000001">
    <property type="protein sequence ID" value="KAL2048690.1"/>
    <property type="molecule type" value="Genomic_DNA"/>
</dbReference>
<organism evidence="2 3">
    <name type="scientific">Stereocaulon virgatum</name>
    <dbReference type="NCBI Taxonomy" id="373712"/>
    <lineage>
        <taxon>Eukaryota</taxon>
        <taxon>Fungi</taxon>
        <taxon>Dikarya</taxon>
        <taxon>Ascomycota</taxon>
        <taxon>Pezizomycotina</taxon>
        <taxon>Lecanoromycetes</taxon>
        <taxon>OSLEUM clade</taxon>
        <taxon>Lecanoromycetidae</taxon>
        <taxon>Lecanorales</taxon>
        <taxon>Lecanorineae</taxon>
        <taxon>Stereocaulaceae</taxon>
        <taxon>Stereocaulon</taxon>
    </lineage>
</organism>
<evidence type="ECO:0000313" key="3">
    <source>
        <dbReference type="Proteomes" id="UP001590950"/>
    </source>
</evidence>
<dbReference type="Pfam" id="PF24864">
    <property type="entry name" value="DUF7730"/>
    <property type="match status" value="1"/>
</dbReference>
<accession>A0ABR4ATV2</accession>
<dbReference type="Proteomes" id="UP001590950">
    <property type="component" value="Unassembled WGS sequence"/>
</dbReference>
<sequence length="291" mass="33015">MAQPRKLVRLQIPKSEIPSNASSLLLKLPQELKDKIYQHFCGNQVIHVGIGPNLSASGLGLRKYICHTDNTEGEIQDFFNARPTLYPFQGPKYQHSKCIDLAPVSLFSKTELDFETASYRACHFDTAILLTCREVYHHAQAIRNRTNTYAFAEAMALEIFARRYAHAKDIQNLRLEINVPGLRHPPNPVRPSWSQALRVTARKMSGLSKLHVRLMDAEAPLKKQGQVVAALMQLAELPLNVVTIVLYHGPLTLKPVYRGKASTWPVAEMREWSQDVTRKLLRQELEDTTRA</sequence>
<feature type="domain" description="DUF7730" evidence="1">
    <location>
        <begin position="20"/>
        <end position="219"/>
    </location>
</feature>
<reference evidence="2 3" key="1">
    <citation type="submission" date="2024-09" db="EMBL/GenBank/DDBJ databases">
        <title>Rethinking Asexuality: The Enigmatic Case of Functional Sexual Genes in Lepraria (Stereocaulaceae).</title>
        <authorList>
            <person name="Doellman M."/>
            <person name="Sun Y."/>
            <person name="Barcenas-Pena A."/>
            <person name="Lumbsch H.T."/>
            <person name="Grewe F."/>
        </authorList>
    </citation>
    <scope>NUCLEOTIDE SEQUENCE [LARGE SCALE GENOMIC DNA]</scope>
    <source>
        <strain evidence="2 3">Mercado 3170</strain>
    </source>
</reference>
<dbReference type="PANTHER" id="PTHR38790">
    <property type="entry name" value="2EXR DOMAIN-CONTAINING PROTEIN-RELATED"/>
    <property type="match status" value="1"/>
</dbReference>
<keyword evidence="3" id="KW-1185">Reference proteome</keyword>
<evidence type="ECO:0000259" key="1">
    <source>
        <dbReference type="Pfam" id="PF24864"/>
    </source>
</evidence>
<comment type="caution">
    <text evidence="2">The sequence shown here is derived from an EMBL/GenBank/DDBJ whole genome shotgun (WGS) entry which is preliminary data.</text>
</comment>
<proteinExistence type="predicted"/>